<keyword evidence="3" id="KW-1185">Reference proteome</keyword>
<dbReference type="EMBL" id="JAQNDK010000001">
    <property type="protein sequence ID" value="MDC0676710.1"/>
    <property type="molecule type" value="Genomic_DNA"/>
</dbReference>
<evidence type="ECO:0000256" key="1">
    <source>
        <dbReference type="SAM" id="MobiDB-lite"/>
    </source>
</evidence>
<feature type="compositionally biased region" description="Basic and acidic residues" evidence="1">
    <location>
        <begin position="146"/>
        <end position="157"/>
    </location>
</feature>
<gene>
    <name evidence="2" type="ORF">POL72_03090</name>
</gene>
<dbReference type="Proteomes" id="UP001217485">
    <property type="component" value="Unassembled WGS sequence"/>
</dbReference>
<comment type="caution">
    <text evidence="2">The sequence shown here is derived from an EMBL/GenBank/DDBJ whole genome shotgun (WGS) entry which is preliminary data.</text>
</comment>
<organism evidence="2 3">
    <name type="scientific">Sorangium atrum</name>
    <dbReference type="NCBI Taxonomy" id="2995308"/>
    <lineage>
        <taxon>Bacteria</taxon>
        <taxon>Pseudomonadati</taxon>
        <taxon>Myxococcota</taxon>
        <taxon>Polyangia</taxon>
        <taxon>Polyangiales</taxon>
        <taxon>Polyangiaceae</taxon>
        <taxon>Sorangium</taxon>
    </lineage>
</organism>
<accession>A0ABT5BRC2</accession>
<evidence type="ECO:0000313" key="2">
    <source>
        <dbReference type="EMBL" id="MDC0676710.1"/>
    </source>
</evidence>
<proteinExistence type="predicted"/>
<reference evidence="2 3" key="1">
    <citation type="submission" date="2023-01" db="EMBL/GenBank/DDBJ databases">
        <title>Minimal conservation of predation-associated metabolite biosynthetic gene clusters underscores biosynthetic potential of Myxococcota including descriptions for ten novel species: Archangium lansinium sp. nov., Myxococcus landrumus sp. nov., Nannocystis bai.</title>
        <authorList>
            <person name="Ahearne A."/>
            <person name="Stevens C."/>
            <person name="Dowd S."/>
        </authorList>
    </citation>
    <scope>NUCLEOTIDE SEQUENCE [LARGE SCALE GENOMIC DNA]</scope>
    <source>
        <strain evidence="2 3">WIWO2</strain>
    </source>
</reference>
<evidence type="ECO:0000313" key="3">
    <source>
        <dbReference type="Proteomes" id="UP001217485"/>
    </source>
</evidence>
<protein>
    <submittedName>
        <fullName evidence="2">Uncharacterized protein</fullName>
    </submittedName>
</protein>
<name>A0ABT5BRC2_9BACT</name>
<feature type="region of interest" description="Disordered" evidence="1">
    <location>
        <begin position="146"/>
        <end position="181"/>
    </location>
</feature>
<dbReference type="RefSeq" id="WP_272093485.1">
    <property type="nucleotide sequence ID" value="NZ_JAQNDK010000001.1"/>
</dbReference>
<sequence>MAWFYVVHGSIRFPTADGPPAWHDAPIPTWKGKGKLEVGKALEWTAREALVDPSAPAGERAAYFFDAVADGSVVTFRGFIHRDDADTVMAVLGVAAELEAKGEVLLHHVFDRDSGVRVTVAKGRMTVREGDVKMPSHVIEEVEQESMSRARRLEAGEKPPPAKAKAATKKTPKANAATKATKAATKATKAVKAATKAVKAATKATKAATKTKDNRS</sequence>